<dbReference type="EMBL" id="GGEC01026413">
    <property type="protein sequence ID" value="MBX06897.1"/>
    <property type="molecule type" value="Transcribed_RNA"/>
</dbReference>
<sequence>MTQRKLGSLYLLKIFSTSAITSAGKGRLVVTKASMSSFSCSREVAPTIELVINGRSLTNPNAS</sequence>
<protein>
    <submittedName>
        <fullName evidence="1">Protein tas isoform X2</fullName>
    </submittedName>
</protein>
<reference evidence="1" key="1">
    <citation type="submission" date="2018-02" db="EMBL/GenBank/DDBJ databases">
        <title>Rhizophora mucronata_Transcriptome.</title>
        <authorList>
            <person name="Meera S.P."/>
            <person name="Sreeshan A."/>
            <person name="Augustine A."/>
        </authorList>
    </citation>
    <scope>NUCLEOTIDE SEQUENCE</scope>
    <source>
        <tissue evidence="1">Leaf</tissue>
    </source>
</reference>
<proteinExistence type="predicted"/>
<dbReference type="AlphaFoldDB" id="A0A2P2KMF6"/>
<name>A0A2P2KMF6_RHIMU</name>
<evidence type="ECO:0000313" key="1">
    <source>
        <dbReference type="EMBL" id="MBX06897.1"/>
    </source>
</evidence>
<organism evidence="1">
    <name type="scientific">Rhizophora mucronata</name>
    <name type="common">Asiatic mangrove</name>
    <dbReference type="NCBI Taxonomy" id="61149"/>
    <lineage>
        <taxon>Eukaryota</taxon>
        <taxon>Viridiplantae</taxon>
        <taxon>Streptophyta</taxon>
        <taxon>Embryophyta</taxon>
        <taxon>Tracheophyta</taxon>
        <taxon>Spermatophyta</taxon>
        <taxon>Magnoliopsida</taxon>
        <taxon>eudicotyledons</taxon>
        <taxon>Gunneridae</taxon>
        <taxon>Pentapetalae</taxon>
        <taxon>rosids</taxon>
        <taxon>fabids</taxon>
        <taxon>Malpighiales</taxon>
        <taxon>Rhizophoraceae</taxon>
        <taxon>Rhizophora</taxon>
    </lineage>
</organism>
<accession>A0A2P2KMF6</accession>